<keyword evidence="2" id="KW-1185">Reference proteome</keyword>
<dbReference type="Proteomes" id="UP000186098">
    <property type="component" value="Unassembled WGS sequence"/>
</dbReference>
<gene>
    <name evidence="1" type="ORF">SAMN05421795_102309</name>
</gene>
<reference evidence="2" key="1">
    <citation type="submission" date="2017-01" db="EMBL/GenBank/DDBJ databases">
        <authorList>
            <person name="Varghese N."/>
            <person name="Submissions S."/>
        </authorList>
    </citation>
    <scope>NUCLEOTIDE SEQUENCE [LARGE SCALE GENOMIC DNA]</scope>
    <source>
        <strain evidence="2">DSM 18714</strain>
    </source>
</reference>
<protein>
    <submittedName>
        <fullName evidence="1">Uncharacterized protein</fullName>
    </submittedName>
</protein>
<proteinExistence type="predicted"/>
<name>A0A1N7KYB5_9RHOB</name>
<sequence>MPLSLLRPLRDEAAGLRLALDRFLHLAEGRLNRPFAGAHSTKLPLGTDWSWRPELWSGPVSPPGIAGAGNRAMIGREATVFHDCRESELTLRQLRNHEAGDQAGYGLRMDVFRFDGSFLSVVLDLPEQAARGLRRNHVLRLDMRLDLERPLEIFARLNIRHGPNTDQLVRELPLDGKAGVHEACVEFDLAYSKMNEKRLEKAWIDLIFEGPQMNRVTLRDMMLSRHPRAEL</sequence>
<dbReference type="AlphaFoldDB" id="A0A1N7KYB5"/>
<evidence type="ECO:0000313" key="2">
    <source>
        <dbReference type="Proteomes" id="UP000186098"/>
    </source>
</evidence>
<organism evidence="1 2">
    <name type="scientific">Phaeovulum vinaykumarii</name>
    <dbReference type="NCBI Taxonomy" id="407234"/>
    <lineage>
        <taxon>Bacteria</taxon>
        <taxon>Pseudomonadati</taxon>
        <taxon>Pseudomonadota</taxon>
        <taxon>Alphaproteobacteria</taxon>
        <taxon>Rhodobacterales</taxon>
        <taxon>Paracoccaceae</taxon>
        <taxon>Phaeovulum</taxon>
    </lineage>
</organism>
<accession>A0A1N7KYB5</accession>
<dbReference type="Pfam" id="PF20086">
    <property type="entry name" value="DUF6478"/>
    <property type="match status" value="1"/>
</dbReference>
<dbReference type="STRING" id="407234.SAMN05421795_102309"/>
<evidence type="ECO:0000313" key="1">
    <source>
        <dbReference type="EMBL" id="SIS66585.1"/>
    </source>
</evidence>
<dbReference type="InterPro" id="IPR045514">
    <property type="entry name" value="DUF6478"/>
</dbReference>
<dbReference type="EMBL" id="FTOM01000002">
    <property type="protein sequence ID" value="SIS66585.1"/>
    <property type="molecule type" value="Genomic_DNA"/>
</dbReference>